<feature type="domain" description="Ferrous iron transporter FeoA-like" evidence="3">
    <location>
        <begin position="3"/>
        <end position="75"/>
    </location>
</feature>
<gene>
    <name evidence="4" type="ordered locus">Tpen_0974</name>
</gene>
<dbReference type="GeneID" id="4600448"/>
<dbReference type="EMBL" id="CP000505">
    <property type="protein sequence ID" value="ABL78374.1"/>
    <property type="molecule type" value="Genomic_DNA"/>
</dbReference>
<sequence length="106" mass="11396">MQKKLSELKPGEKGIVTRVEGPSAVRKRLLDMGLVKGTEVVVIRRAPLGDPIELLVKGYNLSIRKAESDYVYVLVPGDPEELTSSFASGAGDAPGSYSTGNVPRRL</sequence>
<dbReference type="GO" id="GO:0046914">
    <property type="term" value="F:transition metal ion binding"/>
    <property type="evidence" value="ECO:0007669"/>
    <property type="project" value="InterPro"/>
</dbReference>
<organism evidence="4 5">
    <name type="scientific">Thermofilum pendens (strain DSM 2475 / Hrk 5)</name>
    <dbReference type="NCBI Taxonomy" id="368408"/>
    <lineage>
        <taxon>Archaea</taxon>
        <taxon>Thermoproteota</taxon>
        <taxon>Thermoprotei</taxon>
        <taxon>Thermofilales</taxon>
        <taxon>Thermofilaceae</taxon>
        <taxon>Thermofilum</taxon>
    </lineage>
</organism>
<dbReference type="EnsemblBacteria" id="ABL78374">
    <property type="protein sequence ID" value="ABL78374"/>
    <property type="gene ID" value="Tpen_0974"/>
</dbReference>
<dbReference type="InterPro" id="IPR008988">
    <property type="entry name" value="Transcriptional_repressor_C"/>
</dbReference>
<dbReference type="Pfam" id="PF04023">
    <property type="entry name" value="FeoA"/>
    <property type="match status" value="1"/>
</dbReference>
<dbReference type="InterPro" id="IPR007167">
    <property type="entry name" value="Fe-transptr_FeoA-like"/>
</dbReference>
<dbReference type="InterPro" id="IPR038157">
    <property type="entry name" value="FeoA_core_dom"/>
</dbReference>
<dbReference type="SUPFAM" id="SSF50037">
    <property type="entry name" value="C-terminal domain of transcriptional repressors"/>
    <property type="match status" value="1"/>
</dbReference>
<dbReference type="RefSeq" id="WP_011752639.1">
    <property type="nucleotide sequence ID" value="NC_008698.1"/>
</dbReference>
<dbReference type="Gene3D" id="2.30.30.90">
    <property type="match status" value="1"/>
</dbReference>
<dbReference type="PANTHER" id="PTHR42954:SF2">
    <property type="entry name" value="FE(2+) TRANSPORT PROTEIN A"/>
    <property type="match status" value="1"/>
</dbReference>
<dbReference type="HOGENOM" id="CLU_150646_12_0_2"/>
<keyword evidence="5" id="KW-1185">Reference proteome</keyword>
<evidence type="ECO:0000256" key="2">
    <source>
        <dbReference type="SAM" id="MobiDB-lite"/>
    </source>
</evidence>
<evidence type="ECO:0000259" key="3">
    <source>
        <dbReference type="SMART" id="SM00899"/>
    </source>
</evidence>
<dbReference type="AlphaFoldDB" id="A1RYU4"/>
<dbReference type="SMART" id="SM00899">
    <property type="entry name" value="FeoA"/>
    <property type="match status" value="1"/>
</dbReference>
<evidence type="ECO:0000256" key="1">
    <source>
        <dbReference type="ARBA" id="ARBA00023004"/>
    </source>
</evidence>
<feature type="region of interest" description="Disordered" evidence="2">
    <location>
        <begin position="85"/>
        <end position="106"/>
    </location>
</feature>
<dbReference type="STRING" id="368408.Tpen_0974"/>
<dbReference type="OrthoDB" id="87327at2157"/>
<dbReference type="KEGG" id="tpe:Tpen_0974"/>
<reference evidence="5" key="1">
    <citation type="journal article" date="2008" name="J. Bacteriol.">
        <title>Genome sequence of Thermofilum pendens reveals an exceptional loss of biosynthetic pathways without genome reduction.</title>
        <authorList>
            <person name="Anderson I."/>
            <person name="Rodriguez J."/>
            <person name="Susanti D."/>
            <person name="Porat I."/>
            <person name="Reich C."/>
            <person name="Ulrich L.E."/>
            <person name="Elkins J.G."/>
            <person name="Mavromatis K."/>
            <person name="Lykidis A."/>
            <person name="Kim E."/>
            <person name="Thompson L.S."/>
            <person name="Nolan M."/>
            <person name="Land M."/>
            <person name="Copeland A."/>
            <person name="Lapidus A."/>
            <person name="Lucas S."/>
            <person name="Detter C."/>
            <person name="Zhulin I.B."/>
            <person name="Olsen G.J."/>
            <person name="Whitman W."/>
            <person name="Mukhopadhyay B."/>
            <person name="Bristow J."/>
            <person name="Kyrpides N."/>
        </authorList>
    </citation>
    <scope>NUCLEOTIDE SEQUENCE [LARGE SCALE GENOMIC DNA]</scope>
    <source>
        <strain evidence="5">DSM 2475 / Hrk 5</strain>
    </source>
</reference>
<evidence type="ECO:0000313" key="4">
    <source>
        <dbReference type="EMBL" id="ABL78374.1"/>
    </source>
</evidence>
<dbReference type="Proteomes" id="UP000000641">
    <property type="component" value="Chromosome"/>
</dbReference>
<proteinExistence type="predicted"/>
<protein>
    <submittedName>
        <fullName evidence="4">FeoA family protein</fullName>
    </submittedName>
</protein>
<name>A1RYU4_THEPD</name>
<feature type="compositionally biased region" description="Polar residues" evidence="2">
    <location>
        <begin position="96"/>
        <end position="106"/>
    </location>
</feature>
<evidence type="ECO:0000313" key="5">
    <source>
        <dbReference type="Proteomes" id="UP000000641"/>
    </source>
</evidence>
<dbReference type="InterPro" id="IPR052713">
    <property type="entry name" value="FeoA"/>
</dbReference>
<accession>A1RYU4</accession>
<dbReference type="eggNOG" id="arCOG02102">
    <property type="taxonomic scope" value="Archaea"/>
</dbReference>
<dbReference type="PANTHER" id="PTHR42954">
    <property type="entry name" value="FE(2+) TRANSPORT PROTEIN A"/>
    <property type="match status" value="1"/>
</dbReference>
<keyword evidence="1" id="KW-0408">Iron</keyword>